<comment type="caution">
    <text evidence="3">The sequence shown here is derived from an EMBL/GenBank/DDBJ whole genome shotgun (WGS) entry which is preliminary data.</text>
</comment>
<dbReference type="InterPro" id="IPR053216">
    <property type="entry name" value="Appressorial_penetr-assoc"/>
</dbReference>
<accession>M5BKR4</accession>
<feature type="signal peptide" evidence="2">
    <location>
        <begin position="1"/>
        <end position="21"/>
    </location>
</feature>
<sequence length="329" mass="33877">MKFSSALFTSALLCFVSSSVARDASLSARYAIEARQNRNGGNKGGNGGNNGGDKGGNGGGNGGGNDDDPETSLTLDESVINKNFAKTGQEGKTEAGQVASLTSTNNFINYCVGKSLTNGQQVKGGSCNSTPMGDLPSTGKMPSSKFTEPKNLDTIPANKEFTVRMAVRNMEMGNFVNPQTNYFGAPQQLNSQGTIIAHSHIVIEQIDSLTSTKVSDPNKFAFFQGLNAPAEGNEVSATVAKGLPAGVYKISSINTSANHAPVVGPVAQHGSFDDVIYITVGGNGGGNGGNGATGATVAGKAAREARSLLEGSARERLPASKHPLDVFVL</sequence>
<evidence type="ECO:0000256" key="2">
    <source>
        <dbReference type="SAM" id="SignalP"/>
    </source>
</evidence>
<proteinExistence type="predicted"/>
<organism evidence="3 4">
    <name type="scientific">Thanatephorus cucumeris (strain AG1-IB / isolate 7/3/14)</name>
    <name type="common">Lettuce bottom rot fungus</name>
    <name type="synonym">Rhizoctonia solani</name>
    <dbReference type="NCBI Taxonomy" id="1108050"/>
    <lineage>
        <taxon>Eukaryota</taxon>
        <taxon>Fungi</taxon>
        <taxon>Dikarya</taxon>
        <taxon>Basidiomycota</taxon>
        <taxon>Agaricomycotina</taxon>
        <taxon>Agaricomycetes</taxon>
        <taxon>Cantharellales</taxon>
        <taxon>Ceratobasidiaceae</taxon>
        <taxon>Rhizoctonia</taxon>
        <taxon>Rhizoctonia solani AG-1</taxon>
    </lineage>
</organism>
<evidence type="ECO:0000313" key="4">
    <source>
        <dbReference type="Proteomes" id="UP000012065"/>
    </source>
</evidence>
<dbReference type="HOGENOM" id="CLU_029378_3_0_1"/>
<feature type="chain" id="PRO_5004063397" evidence="2">
    <location>
        <begin position="22"/>
        <end position="329"/>
    </location>
</feature>
<name>M5BKR4_THACB</name>
<reference evidence="3 4" key="1">
    <citation type="journal article" date="2013" name="J. Biotechnol.">
        <title>Establishment and interpretation of the genome sequence of the phytopathogenic fungus Rhizoctonia solani AG1-IB isolate 7/3/14.</title>
        <authorList>
            <person name="Wibberg D.W."/>
            <person name="Jelonek L.J."/>
            <person name="Rupp O.R."/>
            <person name="Hennig M.H."/>
            <person name="Eikmeyer F.E."/>
            <person name="Goesmann A.G."/>
            <person name="Hartmann A.H."/>
            <person name="Borriss R.B."/>
            <person name="Grosch R.G."/>
            <person name="Puehler A.P."/>
            <person name="Schlueter A.S."/>
        </authorList>
    </citation>
    <scope>NUCLEOTIDE SEQUENCE [LARGE SCALE GENOMIC DNA]</scope>
    <source>
        <strain evidence="4">AG1-IB / isolate 7/3/14</strain>
    </source>
</reference>
<gene>
    <name evidence="3" type="ORF">BN14_00756</name>
</gene>
<dbReference type="EMBL" id="CAOJ01000959">
    <property type="protein sequence ID" value="CCO26725.1"/>
    <property type="molecule type" value="Genomic_DNA"/>
</dbReference>
<keyword evidence="2" id="KW-0732">Signal</keyword>
<evidence type="ECO:0000256" key="1">
    <source>
        <dbReference type="SAM" id="MobiDB-lite"/>
    </source>
</evidence>
<feature type="region of interest" description="Disordered" evidence="1">
    <location>
        <begin position="37"/>
        <end position="73"/>
    </location>
</feature>
<protein>
    <submittedName>
        <fullName evidence="3">Uncharacterized protein</fullName>
    </submittedName>
</protein>
<dbReference type="PANTHER" id="PTHR34587">
    <property type="entry name" value="VWFA DOMAIN-CONTAINING PROTEIN"/>
    <property type="match status" value="1"/>
</dbReference>
<dbReference type="Proteomes" id="UP000012065">
    <property type="component" value="Unassembled WGS sequence"/>
</dbReference>
<evidence type="ECO:0000313" key="3">
    <source>
        <dbReference type="EMBL" id="CCO26725.1"/>
    </source>
</evidence>
<dbReference type="AlphaFoldDB" id="M5BKR4"/>
<feature type="compositionally biased region" description="Gly residues" evidence="1">
    <location>
        <begin position="41"/>
        <end position="64"/>
    </location>
</feature>
<dbReference type="PANTHER" id="PTHR34587:SF2">
    <property type="entry name" value="G-PROTEIN COUPLED RECEPTORS FAMILY 1 PROFILE DOMAIN-CONTAINING PROTEIN"/>
    <property type="match status" value="1"/>
</dbReference>